<evidence type="ECO:0000256" key="1">
    <source>
        <dbReference type="SAM" id="MobiDB-lite"/>
    </source>
</evidence>
<evidence type="ECO:0000313" key="5">
    <source>
        <dbReference type="ZFIN" id="ZDB-GENE-060503-718"/>
    </source>
</evidence>
<accession>F1R2X7</accession>
<gene>
    <name evidence="2 4 5" type="primary">si:dkey-211g8.5</name>
</gene>
<reference evidence="4" key="3">
    <citation type="submission" date="2025-04" db="UniProtKB">
        <authorList>
            <consortium name="RefSeq"/>
        </authorList>
    </citation>
    <scope>IDENTIFICATION</scope>
    <source>
        <strain evidence="4">Tuebingen</strain>
    </source>
</reference>
<feature type="compositionally biased region" description="Basic residues" evidence="1">
    <location>
        <begin position="1"/>
        <end position="10"/>
    </location>
</feature>
<keyword evidence="3" id="KW-1185">Reference proteome</keyword>
<dbReference type="GeneID" id="100034656"/>
<evidence type="ECO:0000313" key="2">
    <source>
        <dbReference type="Ensembl" id="ENSDARP00000121778"/>
    </source>
</evidence>
<dbReference type="AlphaFoldDB" id="F1R2X7"/>
<organism evidence="2">
    <name type="scientific">Danio rerio</name>
    <name type="common">Zebrafish</name>
    <name type="synonym">Brachydanio rerio</name>
    <dbReference type="NCBI Taxonomy" id="7955"/>
    <lineage>
        <taxon>Eukaryota</taxon>
        <taxon>Metazoa</taxon>
        <taxon>Chordata</taxon>
        <taxon>Craniata</taxon>
        <taxon>Vertebrata</taxon>
        <taxon>Euteleostomi</taxon>
        <taxon>Actinopterygii</taxon>
        <taxon>Neopterygii</taxon>
        <taxon>Teleostei</taxon>
        <taxon>Ostariophysi</taxon>
        <taxon>Cypriniformes</taxon>
        <taxon>Danionidae</taxon>
        <taxon>Danioninae</taxon>
        <taxon>Danio</taxon>
    </lineage>
</organism>
<evidence type="ECO:0000313" key="4">
    <source>
        <dbReference type="RefSeq" id="XP_003200591.2"/>
    </source>
</evidence>
<dbReference type="Ensembl" id="ENSDART00000135488.4">
    <property type="protein sequence ID" value="ENSDARP00000121778.2"/>
    <property type="gene ID" value="ENSDARG00000092259.4"/>
</dbReference>
<dbReference type="Proteomes" id="UP000000437">
    <property type="component" value="Chromosome 19"/>
</dbReference>
<evidence type="ECO:0000313" key="3">
    <source>
        <dbReference type="Proteomes" id="UP000000437"/>
    </source>
</evidence>
<dbReference type="Bgee" id="ENSDARG00000092259">
    <property type="expression patterns" value="Expressed in swim bladder and 15 other cell types or tissues"/>
</dbReference>
<sequence length="88" mass="10354">MNRHSKRRYFPKAEKMQPRRGKKSFIRDERKSKACRTTESVTPSGLPEEHLDMNTTYEIQCSSKDGHKRRRSAESKAMGLFFIRFSSV</sequence>
<reference evidence="2 3" key="2">
    <citation type="journal article" date="2013" name="Nature">
        <title>The zebrafish reference genome sequence and its relationship to the human genome.</title>
        <authorList>
            <consortium name="Genome Reference Consortium Zebrafish"/>
            <person name="Howe K."/>
            <person name="Clark M.D."/>
            <person name="Torroja C.F."/>
            <person name="Torrance J."/>
            <person name="Berthelot C."/>
            <person name="Muffato M."/>
            <person name="Collins J.E."/>
            <person name="Humphray S."/>
            <person name="McLaren K."/>
            <person name="Matthews L."/>
            <person name="McLaren S."/>
            <person name="Sealy I."/>
            <person name="Caccamo M."/>
            <person name="Churcher C."/>
            <person name="Scott C."/>
            <person name="Barrett J.C."/>
            <person name="Koch R."/>
            <person name="Rauch G.J."/>
            <person name="White S."/>
            <person name="Chow W."/>
            <person name="Kilian B."/>
            <person name="Quintais L.T."/>
            <person name="Guerra-Assuncao J.A."/>
            <person name="Zhou Y."/>
            <person name="Gu Y."/>
            <person name="Yen J."/>
            <person name="Vogel J.H."/>
            <person name="Eyre T."/>
            <person name="Redmond S."/>
            <person name="Banerjee R."/>
            <person name="Chi J."/>
            <person name="Fu B."/>
            <person name="Langley E."/>
            <person name="Maguire S.F."/>
            <person name="Laird G.K."/>
            <person name="Lloyd D."/>
            <person name="Kenyon E."/>
            <person name="Donaldson S."/>
            <person name="Sehra H."/>
            <person name="Almeida-King J."/>
            <person name="Loveland J."/>
            <person name="Trevanion S."/>
            <person name="Jones M."/>
            <person name="Quail M."/>
            <person name="Willey D."/>
            <person name="Hunt A."/>
            <person name="Burton J."/>
            <person name="Sims S."/>
            <person name="McLay K."/>
            <person name="Plumb B."/>
            <person name="Davis J."/>
            <person name="Clee C."/>
            <person name="Oliver K."/>
            <person name="Clark R."/>
            <person name="Riddle C."/>
            <person name="Elliot D."/>
            <person name="Eliott D."/>
            <person name="Threadgold G."/>
            <person name="Harden G."/>
            <person name="Ware D."/>
            <person name="Begum S."/>
            <person name="Mortimore B."/>
            <person name="Mortimer B."/>
            <person name="Kerry G."/>
            <person name="Heath P."/>
            <person name="Phillimore B."/>
            <person name="Tracey A."/>
            <person name="Corby N."/>
            <person name="Dunn M."/>
            <person name="Johnson C."/>
            <person name="Wood J."/>
            <person name="Clark S."/>
            <person name="Pelan S."/>
            <person name="Griffiths G."/>
            <person name="Smith M."/>
            <person name="Glithero R."/>
            <person name="Howden P."/>
            <person name="Barker N."/>
            <person name="Lloyd C."/>
            <person name="Stevens C."/>
            <person name="Harley J."/>
            <person name="Holt K."/>
            <person name="Panagiotidis G."/>
            <person name="Lovell J."/>
            <person name="Beasley H."/>
            <person name="Henderson C."/>
            <person name="Gordon D."/>
            <person name="Auger K."/>
            <person name="Wright D."/>
            <person name="Collins J."/>
            <person name="Raisen C."/>
            <person name="Dyer L."/>
            <person name="Leung K."/>
            <person name="Robertson L."/>
            <person name="Ambridge K."/>
            <person name="Leongamornlert D."/>
            <person name="McGuire S."/>
            <person name="Gilderthorp R."/>
            <person name="Griffiths C."/>
            <person name="Manthravadi D."/>
            <person name="Nichol S."/>
            <person name="Barker G."/>
            <person name="Whitehead S."/>
            <person name="Kay M."/>
            <person name="Brown J."/>
            <person name="Murnane C."/>
            <person name="Gray E."/>
            <person name="Humphries M."/>
            <person name="Sycamore N."/>
            <person name="Barker D."/>
            <person name="Saunders D."/>
            <person name="Wallis J."/>
            <person name="Babbage A."/>
            <person name="Hammond S."/>
            <person name="Mashreghi-Mohammadi M."/>
            <person name="Barr L."/>
            <person name="Martin S."/>
            <person name="Wray P."/>
            <person name="Ellington A."/>
            <person name="Matthews N."/>
            <person name="Ellwood M."/>
            <person name="Woodmansey R."/>
            <person name="Clark G."/>
            <person name="Cooper J."/>
            <person name="Cooper J."/>
            <person name="Tromans A."/>
            <person name="Grafham D."/>
            <person name="Skuce C."/>
            <person name="Pandian R."/>
            <person name="Andrews R."/>
            <person name="Harrison E."/>
            <person name="Kimberley A."/>
            <person name="Garnett J."/>
            <person name="Fosker N."/>
            <person name="Hall R."/>
            <person name="Garner P."/>
            <person name="Kelly D."/>
            <person name="Bird C."/>
            <person name="Palmer S."/>
            <person name="Gehring I."/>
            <person name="Berger A."/>
            <person name="Dooley C.M."/>
            <person name="Ersan-Urun Z."/>
            <person name="Eser C."/>
            <person name="Geiger H."/>
            <person name="Geisler M."/>
            <person name="Karotki L."/>
            <person name="Kirn A."/>
            <person name="Konantz J."/>
            <person name="Konantz M."/>
            <person name="Oberlander M."/>
            <person name="Rudolph-Geiger S."/>
            <person name="Teucke M."/>
            <person name="Lanz C."/>
            <person name="Raddatz G."/>
            <person name="Osoegawa K."/>
            <person name="Zhu B."/>
            <person name="Rapp A."/>
            <person name="Widaa S."/>
            <person name="Langford C."/>
            <person name="Yang F."/>
            <person name="Schuster S.C."/>
            <person name="Carter N.P."/>
            <person name="Harrow J."/>
            <person name="Ning Z."/>
            <person name="Herrero J."/>
            <person name="Searle S.M."/>
            <person name="Enright A."/>
            <person name="Geisler R."/>
            <person name="Plasterk R.H."/>
            <person name="Lee C."/>
            <person name="Westerfield M."/>
            <person name="de Jong P.J."/>
            <person name="Zon L.I."/>
            <person name="Postlethwait J.H."/>
            <person name="Nusslein-Volhard C."/>
            <person name="Hubbard T.J."/>
            <person name="Roest Crollius H."/>
            <person name="Rogers J."/>
            <person name="Stemple D.L."/>
        </authorList>
    </citation>
    <scope>NUCLEOTIDE SEQUENCE [LARGE SCALE GENOMIC DNA]</scope>
    <source>
        <strain evidence="2">Tuebingen</strain>
    </source>
</reference>
<dbReference type="AGR" id="ZFIN:ZDB-GENE-060503-718"/>
<protein>
    <submittedName>
        <fullName evidence="2 4">Si:dkey-211g8.5</fullName>
    </submittedName>
</protein>
<dbReference type="EMBL" id="CR384101">
    <property type="status" value="NOT_ANNOTATED_CDS"/>
    <property type="molecule type" value="Genomic_DNA"/>
</dbReference>
<dbReference type="RefSeq" id="XP_003200591.2">
    <property type="nucleotide sequence ID" value="XM_003200543.5"/>
</dbReference>
<reference evidence="2" key="1">
    <citation type="submission" date="2011-07" db="UniProtKB">
        <authorList>
            <consortium name="Ensembl"/>
        </authorList>
    </citation>
    <scope>IDENTIFICATION</scope>
    <source>
        <strain evidence="2">Tuebingen</strain>
    </source>
</reference>
<dbReference type="KEGG" id="dre:100034656"/>
<feature type="region of interest" description="Disordered" evidence="1">
    <location>
        <begin position="1"/>
        <end position="51"/>
    </location>
</feature>
<name>F1R2X7_DANRE</name>
<accession>A0A8M1RJA6</accession>
<dbReference type="PaxDb" id="7955-ENSDARP00000121778"/>
<dbReference type="ZFIN" id="ZDB-GENE-060503-718">
    <property type="gene designation" value="si:dkey-211g8.5"/>
</dbReference>
<dbReference type="HOGENOM" id="CLU_2468410_0_0_1"/>
<proteinExistence type="predicted"/>